<sequence>MEKKYTVNDGRVYCIHGQAALWTSESTRNPGRKYFRCIERKDNCLFLWEDTFLRRHPEAHSHPDHEEEQEGPETLCASRTAGKKRMLEELDAEQGQVSPKRTKFYPQSTPASAEVTRKRHQNIQKALESAARQQAGLGEPGPSTIAAPDTPLATRGGQQRRPSQPTPRSLQHRRVNRGPHWPTVQRPRLPSRSSHAGSDGSVGVGAQKPEVEDPAPDLDIDEENPFVESRRPSTPPRQSQVLAPAFAPIVGSSSPASRMSPSLPKMYVSEESEHALSESLSPARMRIYELEKSILTLQQRESEYLNKIDMLEIENGALKDKNKDLMAANEEFHMYCTCDACY</sequence>
<keyword evidence="4" id="KW-1185">Reference proteome</keyword>
<evidence type="ECO:0000256" key="2">
    <source>
        <dbReference type="SAM" id="MobiDB-lite"/>
    </source>
</evidence>
<evidence type="ECO:0000313" key="3">
    <source>
        <dbReference type="EMBL" id="KIY74446.1"/>
    </source>
</evidence>
<evidence type="ECO:0000313" key="4">
    <source>
        <dbReference type="Proteomes" id="UP000054007"/>
    </source>
</evidence>
<accession>A0A0D7BXR2</accession>
<dbReference type="EMBL" id="KN880431">
    <property type="protein sequence ID" value="KIY74446.1"/>
    <property type="molecule type" value="Genomic_DNA"/>
</dbReference>
<evidence type="ECO:0000256" key="1">
    <source>
        <dbReference type="SAM" id="Coils"/>
    </source>
</evidence>
<feature type="region of interest" description="Disordered" evidence="2">
    <location>
        <begin position="91"/>
        <end position="245"/>
    </location>
</feature>
<name>A0A0D7BXR2_9AGAR</name>
<feature type="coiled-coil region" evidence="1">
    <location>
        <begin position="294"/>
        <end position="331"/>
    </location>
</feature>
<dbReference type="OrthoDB" id="1078464at2759"/>
<keyword evidence="1" id="KW-0175">Coiled coil</keyword>
<proteinExistence type="predicted"/>
<gene>
    <name evidence="3" type="ORF">CYLTODRAFT_484755</name>
</gene>
<feature type="compositionally biased region" description="Acidic residues" evidence="2">
    <location>
        <begin position="212"/>
        <end position="225"/>
    </location>
</feature>
<feature type="compositionally biased region" description="Polar residues" evidence="2">
    <location>
        <begin position="156"/>
        <end position="169"/>
    </location>
</feature>
<protein>
    <submittedName>
        <fullName evidence="3">Uncharacterized protein</fullName>
    </submittedName>
</protein>
<dbReference type="Proteomes" id="UP000054007">
    <property type="component" value="Unassembled WGS sequence"/>
</dbReference>
<organism evidence="3 4">
    <name type="scientific">Cylindrobasidium torrendii FP15055 ss-10</name>
    <dbReference type="NCBI Taxonomy" id="1314674"/>
    <lineage>
        <taxon>Eukaryota</taxon>
        <taxon>Fungi</taxon>
        <taxon>Dikarya</taxon>
        <taxon>Basidiomycota</taxon>
        <taxon>Agaricomycotina</taxon>
        <taxon>Agaricomycetes</taxon>
        <taxon>Agaricomycetidae</taxon>
        <taxon>Agaricales</taxon>
        <taxon>Marasmiineae</taxon>
        <taxon>Physalacriaceae</taxon>
        <taxon>Cylindrobasidium</taxon>
    </lineage>
</organism>
<dbReference type="AlphaFoldDB" id="A0A0D7BXR2"/>
<reference evidence="3 4" key="1">
    <citation type="journal article" date="2015" name="Fungal Genet. Biol.">
        <title>Evolution of novel wood decay mechanisms in Agaricales revealed by the genome sequences of Fistulina hepatica and Cylindrobasidium torrendii.</title>
        <authorList>
            <person name="Floudas D."/>
            <person name="Held B.W."/>
            <person name="Riley R."/>
            <person name="Nagy L.G."/>
            <person name="Koehler G."/>
            <person name="Ransdell A.S."/>
            <person name="Younus H."/>
            <person name="Chow J."/>
            <person name="Chiniquy J."/>
            <person name="Lipzen A."/>
            <person name="Tritt A."/>
            <person name="Sun H."/>
            <person name="Haridas S."/>
            <person name="LaButti K."/>
            <person name="Ohm R.A."/>
            <person name="Kues U."/>
            <person name="Blanchette R.A."/>
            <person name="Grigoriev I.V."/>
            <person name="Minto R.E."/>
            <person name="Hibbett D.S."/>
        </authorList>
    </citation>
    <scope>NUCLEOTIDE SEQUENCE [LARGE SCALE GENOMIC DNA]</scope>
    <source>
        <strain evidence="3 4">FP15055 ss-10</strain>
    </source>
</reference>
<feature type="compositionally biased region" description="Polar residues" evidence="2">
    <location>
        <begin position="95"/>
        <end position="111"/>
    </location>
</feature>